<dbReference type="InterPro" id="IPR001967">
    <property type="entry name" value="Peptidase_S11_N"/>
</dbReference>
<accession>A0A1M4SET4</accession>
<evidence type="ECO:0000256" key="5">
    <source>
        <dbReference type="ARBA" id="ARBA00022670"/>
    </source>
</evidence>
<keyword evidence="17" id="KW-1185">Reference proteome</keyword>
<comment type="catalytic activity">
    <reaction evidence="11">
        <text>Preferential cleavage: (Ac)2-L-Lys-D-Ala-|-D-Ala. Also transpeptidation of peptidyl-alanyl moieties that are N-acyl substituents of D-alanine.</text>
        <dbReference type="EC" id="3.4.16.4"/>
    </reaction>
</comment>
<evidence type="ECO:0000313" key="17">
    <source>
        <dbReference type="Proteomes" id="UP000184114"/>
    </source>
</evidence>
<keyword evidence="7" id="KW-0378">Hydrolase</keyword>
<name>A0A1M4SET4_9FIRM</name>
<dbReference type="InterPro" id="IPR018044">
    <property type="entry name" value="Peptidase_S11"/>
</dbReference>
<keyword evidence="10" id="KW-0961">Cell wall biogenesis/degradation</keyword>
<dbReference type="RefSeq" id="WP_072972122.1">
    <property type="nucleotide sequence ID" value="NZ_FQTY01000001.1"/>
</dbReference>
<dbReference type="EC" id="3.4.16.4" evidence="3"/>
<evidence type="ECO:0000256" key="1">
    <source>
        <dbReference type="ARBA" id="ARBA00004752"/>
    </source>
</evidence>
<dbReference type="STRING" id="1123404.SAMN02745784_00286"/>
<keyword evidence="4 16" id="KW-0121">Carboxypeptidase</keyword>
<evidence type="ECO:0000256" key="3">
    <source>
        <dbReference type="ARBA" id="ARBA00012448"/>
    </source>
</evidence>
<evidence type="ECO:0000313" key="16">
    <source>
        <dbReference type="EMBL" id="SHE30719.1"/>
    </source>
</evidence>
<dbReference type="Pfam" id="PF07943">
    <property type="entry name" value="PBP5_C"/>
    <property type="match status" value="1"/>
</dbReference>
<evidence type="ECO:0000256" key="4">
    <source>
        <dbReference type="ARBA" id="ARBA00022645"/>
    </source>
</evidence>
<evidence type="ECO:0000256" key="8">
    <source>
        <dbReference type="ARBA" id="ARBA00022960"/>
    </source>
</evidence>
<dbReference type="AlphaFoldDB" id="A0A1M4SET4"/>
<feature type="active site" description="Proton acceptor" evidence="12">
    <location>
        <position position="59"/>
    </location>
</feature>
<dbReference type="Pfam" id="PF00768">
    <property type="entry name" value="Peptidase_S11"/>
    <property type="match status" value="1"/>
</dbReference>
<feature type="active site" evidence="12">
    <location>
        <position position="111"/>
    </location>
</feature>
<evidence type="ECO:0000259" key="15">
    <source>
        <dbReference type="SMART" id="SM00936"/>
    </source>
</evidence>
<evidence type="ECO:0000256" key="9">
    <source>
        <dbReference type="ARBA" id="ARBA00022984"/>
    </source>
</evidence>
<dbReference type="UniPathway" id="UPA00219"/>
<evidence type="ECO:0000256" key="2">
    <source>
        <dbReference type="ARBA" id="ARBA00007164"/>
    </source>
</evidence>
<dbReference type="GO" id="GO:0008360">
    <property type="term" value="P:regulation of cell shape"/>
    <property type="evidence" value="ECO:0007669"/>
    <property type="project" value="UniProtKB-KW"/>
</dbReference>
<feature type="binding site" evidence="13">
    <location>
        <position position="215"/>
    </location>
    <ligand>
        <name>substrate</name>
    </ligand>
</feature>
<dbReference type="PANTHER" id="PTHR21581:SF33">
    <property type="entry name" value="D-ALANYL-D-ALANINE CARBOXYPEPTIDASE DACB"/>
    <property type="match status" value="1"/>
</dbReference>
<dbReference type="GeneID" id="90994979"/>
<evidence type="ECO:0000256" key="6">
    <source>
        <dbReference type="ARBA" id="ARBA00022729"/>
    </source>
</evidence>
<reference evidence="17" key="1">
    <citation type="submission" date="2016-11" db="EMBL/GenBank/DDBJ databases">
        <authorList>
            <person name="Varghese N."/>
            <person name="Submissions S."/>
        </authorList>
    </citation>
    <scope>NUCLEOTIDE SEQUENCE [LARGE SCALE GENOMIC DNA]</scope>
    <source>
        <strain evidence="17">DSM 18095</strain>
    </source>
</reference>
<dbReference type="GO" id="GO:0006508">
    <property type="term" value="P:proteolysis"/>
    <property type="evidence" value="ECO:0007669"/>
    <property type="project" value="UniProtKB-KW"/>
</dbReference>
<dbReference type="SUPFAM" id="SSF56601">
    <property type="entry name" value="beta-lactamase/transpeptidase-like"/>
    <property type="match status" value="1"/>
</dbReference>
<keyword evidence="5" id="KW-0645">Protease</keyword>
<dbReference type="Gene3D" id="3.40.710.10">
    <property type="entry name" value="DD-peptidase/beta-lactamase superfamily"/>
    <property type="match status" value="1"/>
</dbReference>
<feature type="domain" description="Peptidase S11 D-Ala-D-Ala carboxypeptidase A C-terminal" evidence="15">
    <location>
        <begin position="262"/>
        <end position="352"/>
    </location>
</feature>
<sequence length="366" mass="41130">MRIYKYIALILIIILSSSIVYGENLSLSAESCILIDGQTGRTLYEKDAHRKMPMASTTKIMTALVALDKGSLDDKVVIKKECVGIEGSSIYLKEGEIITLEDMLYGLMLRSGNDVAEAIALHISGSMDSFVSLMNEKAKSIGALNTNFVNPHGLHNDLHYSTAYDLALITKTAFSYDEFANIVKSKSYMADRMENNYFYNKNKTLWEYNGGDGVKTGYTTKSGRCLVSSASKNGMRLIAVSLRAGDWFNDNYKLLDYGFNNYKQSFIYDKGQFLKKLNVVNGVKGYVDLVTEKTFFYPLKEGEREKIKISVDIPSNVEAPIEKGDKIGYIYTYLDGNLIDKSDLTAKSSVRRINSIEKFFNNIKFK</sequence>
<evidence type="ECO:0000256" key="14">
    <source>
        <dbReference type="RuleBase" id="RU004016"/>
    </source>
</evidence>
<dbReference type="Proteomes" id="UP000184114">
    <property type="component" value="Unassembled WGS sequence"/>
</dbReference>
<dbReference type="GO" id="GO:0071555">
    <property type="term" value="P:cell wall organization"/>
    <property type="evidence" value="ECO:0007669"/>
    <property type="project" value="UniProtKB-KW"/>
</dbReference>
<dbReference type="InterPro" id="IPR012907">
    <property type="entry name" value="Peptidase_S11_C"/>
</dbReference>
<protein>
    <recommendedName>
        <fullName evidence="3">serine-type D-Ala-D-Ala carboxypeptidase</fullName>
        <ecNumber evidence="3">3.4.16.4</ecNumber>
    </recommendedName>
</protein>
<evidence type="ECO:0000256" key="13">
    <source>
        <dbReference type="PIRSR" id="PIRSR618044-2"/>
    </source>
</evidence>
<dbReference type="InterPro" id="IPR037167">
    <property type="entry name" value="Peptidase_S11_C_sf"/>
</dbReference>
<comment type="pathway">
    <text evidence="1">Cell wall biogenesis; peptidoglycan biosynthesis.</text>
</comment>
<dbReference type="EMBL" id="FQTY01000001">
    <property type="protein sequence ID" value="SHE30719.1"/>
    <property type="molecule type" value="Genomic_DNA"/>
</dbReference>
<dbReference type="InterPro" id="IPR012338">
    <property type="entry name" value="Beta-lactam/transpept-like"/>
</dbReference>
<evidence type="ECO:0000256" key="12">
    <source>
        <dbReference type="PIRSR" id="PIRSR618044-1"/>
    </source>
</evidence>
<dbReference type="GO" id="GO:0009002">
    <property type="term" value="F:serine-type D-Ala-D-Ala carboxypeptidase activity"/>
    <property type="evidence" value="ECO:0007669"/>
    <property type="project" value="UniProtKB-EC"/>
</dbReference>
<dbReference type="Gene3D" id="2.60.410.10">
    <property type="entry name" value="D-Ala-D-Ala carboxypeptidase, C-terminal domain"/>
    <property type="match status" value="1"/>
</dbReference>
<evidence type="ECO:0000256" key="7">
    <source>
        <dbReference type="ARBA" id="ARBA00022801"/>
    </source>
</evidence>
<comment type="similarity">
    <text evidence="2 14">Belongs to the peptidase S11 family.</text>
</comment>
<keyword evidence="9" id="KW-0573">Peptidoglycan synthesis</keyword>
<dbReference type="PRINTS" id="PR00725">
    <property type="entry name" value="DADACBPTASE1"/>
</dbReference>
<dbReference type="SMART" id="SM00936">
    <property type="entry name" value="PBP5_C"/>
    <property type="match status" value="1"/>
</dbReference>
<gene>
    <name evidence="16" type="ORF">SAMN02745784_00286</name>
</gene>
<dbReference type="PANTHER" id="PTHR21581">
    <property type="entry name" value="D-ALANYL-D-ALANINE CARBOXYPEPTIDASE"/>
    <property type="match status" value="1"/>
</dbReference>
<proteinExistence type="inferred from homology"/>
<evidence type="ECO:0000256" key="10">
    <source>
        <dbReference type="ARBA" id="ARBA00023316"/>
    </source>
</evidence>
<keyword evidence="6" id="KW-0732">Signal</keyword>
<organism evidence="16 17">
    <name type="scientific">Tissierella praeacuta DSM 18095</name>
    <dbReference type="NCBI Taxonomy" id="1123404"/>
    <lineage>
        <taxon>Bacteria</taxon>
        <taxon>Bacillati</taxon>
        <taxon>Bacillota</taxon>
        <taxon>Tissierellia</taxon>
        <taxon>Tissierellales</taxon>
        <taxon>Tissierellaceae</taxon>
        <taxon>Tissierella</taxon>
    </lineage>
</organism>
<keyword evidence="8" id="KW-0133">Cell shape</keyword>
<evidence type="ECO:0000256" key="11">
    <source>
        <dbReference type="ARBA" id="ARBA00034000"/>
    </source>
</evidence>
<dbReference type="GO" id="GO:0009252">
    <property type="term" value="P:peptidoglycan biosynthetic process"/>
    <property type="evidence" value="ECO:0007669"/>
    <property type="project" value="UniProtKB-UniPathway"/>
</dbReference>
<feature type="active site" description="Acyl-ester intermediate" evidence="12">
    <location>
        <position position="56"/>
    </location>
</feature>